<feature type="transmembrane region" description="Helical" evidence="2">
    <location>
        <begin position="219"/>
        <end position="241"/>
    </location>
</feature>
<protein>
    <submittedName>
        <fullName evidence="3">Uncharacterized protein</fullName>
    </submittedName>
</protein>
<gene>
    <name evidence="3" type="ORF">G2W53_002004</name>
</gene>
<comment type="caution">
    <text evidence="3">The sequence shown here is derived from an EMBL/GenBank/DDBJ whole genome shotgun (WGS) entry which is preliminary data.</text>
</comment>
<reference evidence="3" key="1">
    <citation type="submission" date="2020-09" db="EMBL/GenBank/DDBJ databases">
        <title>Genome-Enabled Discovery of Anthraquinone Biosynthesis in Senna tora.</title>
        <authorList>
            <person name="Kang S.-H."/>
            <person name="Pandey R.P."/>
            <person name="Lee C.-M."/>
            <person name="Sim J.-S."/>
            <person name="Jeong J.-T."/>
            <person name="Choi B.-S."/>
            <person name="Jung M."/>
            <person name="Ginzburg D."/>
            <person name="Zhao K."/>
            <person name="Won S.Y."/>
            <person name="Oh T.-J."/>
            <person name="Yu Y."/>
            <person name="Kim N.-H."/>
            <person name="Lee O.R."/>
            <person name="Lee T.-H."/>
            <person name="Bashyal P."/>
            <person name="Kim T.-S."/>
            <person name="Lee W.-H."/>
            <person name="Kawkins C."/>
            <person name="Kim C.-K."/>
            <person name="Kim J.S."/>
            <person name="Ahn B.O."/>
            <person name="Rhee S.Y."/>
            <person name="Sohng J.K."/>
        </authorList>
    </citation>
    <scope>NUCLEOTIDE SEQUENCE</scope>
    <source>
        <tissue evidence="3">Leaf</tissue>
    </source>
</reference>
<keyword evidence="2" id="KW-0812">Transmembrane</keyword>
<dbReference type="Proteomes" id="UP000634136">
    <property type="component" value="Unassembled WGS sequence"/>
</dbReference>
<evidence type="ECO:0000256" key="1">
    <source>
        <dbReference type="SAM" id="MobiDB-lite"/>
    </source>
</evidence>
<proteinExistence type="predicted"/>
<organism evidence="3 4">
    <name type="scientific">Senna tora</name>
    <dbReference type="NCBI Taxonomy" id="362788"/>
    <lineage>
        <taxon>Eukaryota</taxon>
        <taxon>Viridiplantae</taxon>
        <taxon>Streptophyta</taxon>
        <taxon>Embryophyta</taxon>
        <taxon>Tracheophyta</taxon>
        <taxon>Spermatophyta</taxon>
        <taxon>Magnoliopsida</taxon>
        <taxon>eudicotyledons</taxon>
        <taxon>Gunneridae</taxon>
        <taxon>Pentapetalae</taxon>
        <taxon>rosids</taxon>
        <taxon>fabids</taxon>
        <taxon>Fabales</taxon>
        <taxon>Fabaceae</taxon>
        <taxon>Caesalpinioideae</taxon>
        <taxon>Cassia clade</taxon>
        <taxon>Senna</taxon>
    </lineage>
</organism>
<dbReference type="EMBL" id="JAAIUW010000001">
    <property type="protein sequence ID" value="KAF7845099.1"/>
    <property type="molecule type" value="Genomic_DNA"/>
</dbReference>
<evidence type="ECO:0000256" key="2">
    <source>
        <dbReference type="SAM" id="Phobius"/>
    </source>
</evidence>
<feature type="compositionally biased region" description="Polar residues" evidence="1">
    <location>
        <begin position="101"/>
        <end position="118"/>
    </location>
</feature>
<sequence>MDRRKLLESFIEAWCDRDDEEKKKQEFDFNFSLLCTNIIPHLAATFDSGSDLKQHLQEDVLQLWKDLINIIRPMPLLDPKEPSKSSPGSKLKELENLNADGDQQTTETQSVGGHNIGEQNITYSNHTQYYLSSSLSISNNINGASPNPSIPLPPHQVDHMRPHTDSVTIENMPIIIPSHIDQSPHEETKVGFTTVFAVEVVGALSNFAVSSTAKEHYSLIYAVVATSTIAFIISSTALILHKKRPEFAKKMQKAAFVFGVFGFMGILGLHFPVSIMWWFTISAFVLCMLMFAVATYVDVM</sequence>
<feature type="region of interest" description="Disordered" evidence="1">
    <location>
        <begin position="98"/>
        <end position="118"/>
    </location>
</feature>
<keyword evidence="4" id="KW-1185">Reference proteome</keyword>
<feature type="transmembrane region" description="Helical" evidence="2">
    <location>
        <begin position="277"/>
        <end position="297"/>
    </location>
</feature>
<evidence type="ECO:0000313" key="3">
    <source>
        <dbReference type="EMBL" id="KAF7845099.1"/>
    </source>
</evidence>
<name>A0A835CJY2_9FABA</name>
<keyword evidence="2" id="KW-1133">Transmembrane helix</keyword>
<feature type="transmembrane region" description="Helical" evidence="2">
    <location>
        <begin position="190"/>
        <end position="213"/>
    </location>
</feature>
<accession>A0A835CJY2</accession>
<keyword evidence="2" id="KW-0472">Membrane</keyword>
<feature type="transmembrane region" description="Helical" evidence="2">
    <location>
        <begin position="253"/>
        <end position="271"/>
    </location>
</feature>
<evidence type="ECO:0000313" key="4">
    <source>
        <dbReference type="Proteomes" id="UP000634136"/>
    </source>
</evidence>
<dbReference type="AlphaFoldDB" id="A0A835CJY2"/>
<dbReference type="OrthoDB" id="10589472at2759"/>